<dbReference type="AlphaFoldDB" id="A0A401PM57"/>
<keyword evidence="2" id="KW-0496">Mitochondrion</keyword>
<gene>
    <name evidence="5" type="ORF">scyTo_0003295</name>
</gene>
<evidence type="ECO:0000256" key="2">
    <source>
        <dbReference type="ARBA" id="ARBA00023128"/>
    </source>
</evidence>
<dbReference type="GO" id="GO:0006103">
    <property type="term" value="P:2-oxoglutarate metabolic process"/>
    <property type="evidence" value="ECO:0007669"/>
    <property type="project" value="InterPro"/>
</dbReference>
<dbReference type="Proteomes" id="UP000288216">
    <property type="component" value="Unassembled WGS sequence"/>
</dbReference>
<evidence type="ECO:0000256" key="3">
    <source>
        <dbReference type="ARBA" id="ARBA00043970"/>
    </source>
</evidence>
<comment type="similarity">
    <text evidence="3">Belongs to the alpha-ketoglutarate dehydrogenase component 4 family.</text>
</comment>
<feature type="region of interest" description="Disordered" evidence="4">
    <location>
        <begin position="53"/>
        <end position="73"/>
    </location>
</feature>
<dbReference type="GO" id="GO:0004591">
    <property type="term" value="F:oxoglutarate dehydrogenase (succinyl-transferring) activity"/>
    <property type="evidence" value="ECO:0007669"/>
    <property type="project" value="TreeGrafter"/>
</dbReference>
<evidence type="ECO:0008006" key="7">
    <source>
        <dbReference type="Google" id="ProtNLM"/>
    </source>
</evidence>
<keyword evidence="6" id="KW-1185">Reference proteome</keyword>
<evidence type="ECO:0000256" key="4">
    <source>
        <dbReference type="SAM" id="MobiDB-lite"/>
    </source>
</evidence>
<dbReference type="OrthoDB" id="2116030at2759"/>
<organism evidence="5 6">
    <name type="scientific">Scyliorhinus torazame</name>
    <name type="common">Cloudy catshark</name>
    <name type="synonym">Catulus torazame</name>
    <dbReference type="NCBI Taxonomy" id="75743"/>
    <lineage>
        <taxon>Eukaryota</taxon>
        <taxon>Metazoa</taxon>
        <taxon>Chordata</taxon>
        <taxon>Craniata</taxon>
        <taxon>Vertebrata</taxon>
        <taxon>Chondrichthyes</taxon>
        <taxon>Elasmobranchii</taxon>
        <taxon>Galeomorphii</taxon>
        <taxon>Galeoidea</taxon>
        <taxon>Carcharhiniformes</taxon>
        <taxon>Scyliorhinidae</taxon>
        <taxon>Scyliorhinus</taxon>
    </lineage>
</organism>
<dbReference type="GO" id="GO:0005739">
    <property type="term" value="C:mitochondrion"/>
    <property type="evidence" value="ECO:0007669"/>
    <property type="project" value="UniProtKB-SubCell"/>
</dbReference>
<evidence type="ECO:0000313" key="5">
    <source>
        <dbReference type="EMBL" id="GCB74207.1"/>
    </source>
</evidence>
<evidence type="ECO:0000256" key="1">
    <source>
        <dbReference type="ARBA" id="ARBA00004173"/>
    </source>
</evidence>
<accession>A0A401PM57</accession>
<dbReference type="PANTHER" id="PTHR31601">
    <property type="entry name" value="28S RIBOSOMAL PROTEIN S36, MITOCHONDRIAL"/>
    <property type="match status" value="1"/>
</dbReference>
<dbReference type="STRING" id="75743.A0A401PM57"/>
<comment type="caution">
    <text evidence="5">The sequence shown here is derived from an EMBL/GenBank/DDBJ whole genome shotgun (WGS) entry which is preliminary data.</text>
</comment>
<evidence type="ECO:0000313" key="6">
    <source>
        <dbReference type="Proteomes" id="UP000288216"/>
    </source>
</evidence>
<proteinExistence type="inferred from homology"/>
<comment type="subcellular location">
    <subcellularLocation>
        <location evidence="1">Mitochondrion</location>
    </subcellularLocation>
</comment>
<reference evidence="5 6" key="1">
    <citation type="journal article" date="2018" name="Nat. Ecol. Evol.">
        <title>Shark genomes provide insights into elasmobranch evolution and the origin of vertebrates.</title>
        <authorList>
            <person name="Hara Y"/>
            <person name="Yamaguchi K"/>
            <person name="Onimaru K"/>
            <person name="Kadota M"/>
            <person name="Koyanagi M"/>
            <person name="Keeley SD"/>
            <person name="Tatsumi K"/>
            <person name="Tanaka K"/>
            <person name="Motone F"/>
            <person name="Kageyama Y"/>
            <person name="Nozu R"/>
            <person name="Adachi N"/>
            <person name="Nishimura O"/>
            <person name="Nakagawa R"/>
            <person name="Tanegashima C"/>
            <person name="Kiyatake I"/>
            <person name="Matsumoto R"/>
            <person name="Murakumo K"/>
            <person name="Nishida K"/>
            <person name="Terakita A"/>
            <person name="Kuratani S"/>
            <person name="Sato K"/>
            <person name="Hyodo S Kuraku.S."/>
        </authorList>
    </citation>
    <scope>NUCLEOTIDE SEQUENCE [LARGE SCALE GENOMIC DNA]</scope>
</reference>
<sequence>MGNLWGSKMAASGRVMQIVKPHQQLIRFPDRNISPRPNVHKALQLMNHPILPNSIQGRQSTAPSSVSVPISQLSGPRDTVEIIRSLPQKYRRQPIPVDEMEYIQRGGPE</sequence>
<protein>
    <recommendedName>
        <fullName evidence="7">28S ribosomal protein S36, mitochondrial</fullName>
    </recommendedName>
</protein>
<dbReference type="InterPro" id="IPR020373">
    <property type="entry name" value="Kgd4/YMR-31"/>
</dbReference>
<dbReference type="PANTHER" id="PTHR31601:SF2">
    <property type="entry name" value="ALPHA-KETOGLUTARATE DEHYDROGENASE COMPONENT 4"/>
    <property type="match status" value="1"/>
</dbReference>
<dbReference type="OMA" id="PELLMHA"/>
<dbReference type="EMBL" id="BFAA01000886">
    <property type="protein sequence ID" value="GCB74207.1"/>
    <property type="molecule type" value="Genomic_DNA"/>
</dbReference>
<name>A0A401PM57_SCYTO</name>